<accession>A0A3N4RP20</accession>
<keyword evidence="2" id="KW-0805">Transcription regulation</keyword>
<dbReference type="InterPro" id="IPR014284">
    <property type="entry name" value="RNA_pol_sigma-70_dom"/>
</dbReference>
<organism evidence="8 9">
    <name type="scientific">Kitasatospora cineracea</name>
    <dbReference type="NCBI Taxonomy" id="88074"/>
    <lineage>
        <taxon>Bacteria</taxon>
        <taxon>Bacillati</taxon>
        <taxon>Actinomycetota</taxon>
        <taxon>Actinomycetes</taxon>
        <taxon>Kitasatosporales</taxon>
        <taxon>Streptomycetaceae</taxon>
        <taxon>Kitasatospora</taxon>
    </lineage>
</organism>
<evidence type="ECO:0000256" key="3">
    <source>
        <dbReference type="ARBA" id="ARBA00023082"/>
    </source>
</evidence>
<evidence type="ECO:0000313" key="8">
    <source>
        <dbReference type="EMBL" id="RPE32849.1"/>
    </source>
</evidence>
<dbReference type="PANTHER" id="PTHR43133:SF57">
    <property type="entry name" value="RNA POLYMERASE SIGMA-70 FACTOR"/>
    <property type="match status" value="1"/>
</dbReference>
<gene>
    <name evidence="8" type="ORF">EDD38_1118</name>
    <name evidence="7" type="ORF">EDD39_0459</name>
</gene>
<feature type="domain" description="RNA polymerase sigma-70 region 2" evidence="5">
    <location>
        <begin position="30"/>
        <end position="97"/>
    </location>
</feature>
<dbReference type="Proteomes" id="UP000266906">
    <property type="component" value="Unassembled WGS sequence"/>
</dbReference>
<name>A0A3N4RP20_9ACTN</name>
<evidence type="ECO:0000259" key="5">
    <source>
        <dbReference type="Pfam" id="PF04542"/>
    </source>
</evidence>
<dbReference type="EMBL" id="RJVJ01000001">
    <property type="protein sequence ID" value="ROR42343.1"/>
    <property type="molecule type" value="Genomic_DNA"/>
</dbReference>
<dbReference type="InterPro" id="IPR039425">
    <property type="entry name" value="RNA_pol_sigma-70-like"/>
</dbReference>
<dbReference type="Gene3D" id="1.10.1740.10">
    <property type="match status" value="1"/>
</dbReference>
<accession>A0A8G1UE82</accession>
<dbReference type="Proteomes" id="UP000267408">
    <property type="component" value="Unassembled WGS sequence"/>
</dbReference>
<dbReference type="SUPFAM" id="SSF88946">
    <property type="entry name" value="Sigma2 domain of RNA polymerase sigma factors"/>
    <property type="match status" value="1"/>
</dbReference>
<evidence type="ECO:0000256" key="1">
    <source>
        <dbReference type="ARBA" id="ARBA00010641"/>
    </source>
</evidence>
<evidence type="ECO:0000313" key="10">
    <source>
        <dbReference type="Proteomes" id="UP000267408"/>
    </source>
</evidence>
<dbReference type="InterPro" id="IPR007627">
    <property type="entry name" value="RNA_pol_sigma70_r2"/>
</dbReference>
<dbReference type="InterPro" id="IPR013324">
    <property type="entry name" value="RNA_pol_sigma_r3/r4-like"/>
</dbReference>
<evidence type="ECO:0000256" key="4">
    <source>
        <dbReference type="ARBA" id="ARBA00023163"/>
    </source>
</evidence>
<dbReference type="PANTHER" id="PTHR43133">
    <property type="entry name" value="RNA POLYMERASE ECF-TYPE SIGMA FACTO"/>
    <property type="match status" value="1"/>
</dbReference>
<dbReference type="Pfam" id="PF04542">
    <property type="entry name" value="Sigma70_r2"/>
    <property type="match status" value="1"/>
</dbReference>
<dbReference type="InterPro" id="IPR013325">
    <property type="entry name" value="RNA_pol_sigma_r2"/>
</dbReference>
<dbReference type="AlphaFoldDB" id="A0A3N4RP20"/>
<dbReference type="InterPro" id="IPR036388">
    <property type="entry name" value="WH-like_DNA-bd_sf"/>
</dbReference>
<evidence type="ECO:0000259" key="6">
    <source>
        <dbReference type="Pfam" id="PF08281"/>
    </source>
</evidence>
<dbReference type="RefSeq" id="WP_123553128.1">
    <property type="nucleotide sequence ID" value="NZ_JBEYIY010000032.1"/>
</dbReference>
<evidence type="ECO:0000313" key="7">
    <source>
        <dbReference type="EMBL" id="ROR42343.1"/>
    </source>
</evidence>
<dbReference type="NCBIfam" id="TIGR02937">
    <property type="entry name" value="sigma70-ECF"/>
    <property type="match status" value="1"/>
</dbReference>
<dbReference type="InterPro" id="IPR013249">
    <property type="entry name" value="RNA_pol_sigma70_r4_t2"/>
</dbReference>
<dbReference type="OrthoDB" id="5244107at2"/>
<keyword evidence="4" id="KW-0804">Transcription</keyword>
<protein>
    <submittedName>
        <fullName evidence="8">RNA polymerase sigma-70 factor (ECF subfamily)</fullName>
    </submittedName>
</protein>
<dbReference type="GO" id="GO:0016987">
    <property type="term" value="F:sigma factor activity"/>
    <property type="evidence" value="ECO:0007669"/>
    <property type="project" value="UniProtKB-KW"/>
</dbReference>
<evidence type="ECO:0000313" key="9">
    <source>
        <dbReference type="Proteomes" id="UP000266906"/>
    </source>
</evidence>
<comment type="caution">
    <text evidence="8">The sequence shown here is derived from an EMBL/GenBank/DDBJ whole genome shotgun (WGS) entry which is preliminary data.</text>
</comment>
<dbReference type="Gene3D" id="1.10.10.10">
    <property type="entry name" value="Winged helix-like DNA-binding domain superfamily/Winged helix DNA-binding domain"/>
    <property type="match status" value="1"/>
</dbReference>
<dbReference type="CDD" id="cd06171">
    <property type="entry name" value="Sigma70_r4"/>
    <property type="match status" value="1"/>
</dbReference>
<evidence type="ECO:0000256" key="2">
    <source>
        <dbReference type="ARBA" id="ARBA00023015"/>
    </source>
</evidence>
<feature type="domain" description="RNA polymerase sigma factor 70 region 4 type 2" evidence="6">
    <location>
        <begin position="128"/>
        <end position="179"/>
    </location>
</feature>
<sequence length="230" mass="25200">MDVPPAERPAVTPALIEAAKSGNREAWADIYRCHHGAVLAFLLRRTGNRPLAEDLAQDTFVRAMAGIRGFHWTGTDLGAWVFTIARNVLLDHEKRRSTRRESAVAVFADLDSGVRVEEAVIAAAEAERVGVALAVLNERQRAVLRLRYWDGLSSVEIADRIGLRVGAVKTLTYRARLNLRRSLVADAPLPARPAPAGADRRRAVGAAGQAVAGGRWRESAVECSWKPRLR</sequence>
<comment type="similarity">
    <text evidence="1">Belongs to the sigma-70 factor family. ECF subfamily.</text>
</comment>
<keyword evidence="3" id="KW-0731">Sigma factor</keyword>
<keyword evidence="9" id="KW-1185">Reference proteome</keyword>
<dbReference type="GO" id="GO:0003677">
    <property type="term" value="F:DNA binding"/>
    <property type="evidence" value="ECO:0007669"/>
    <property type="project" value="InterPro"/>
</dbReference>
<proteinExistence type="inferred from homology"/>
<dbReference type="SUPFAM" id="SSF88659">
    <property type="entry name" value="Sigma3 and sigma4 domains of RNA polymerase sigma factors"/>
    <property type="match status" value="1"/>
</dbReference>
<dbReference type="EMBL" id="RKQG01000001">
    <property type="protein sequence ID" value="RPE32849.1"/>
    <property type="molecule type" value="Genomic_DNA"/>
</dbReference>
<dbReference type="Pfam" id="PF08281">
    <property type="entry name" value="Sigma70_r4_2"/>
    <property type="match status" value="1"/>
</dbReference>
<reference evidence="9 10" key="1">
    <citation type="submission" date="2018-11" db="EMBL/GenBank/DDBJ databases">
        <title>Sequencing the genomes of 1000 actinobacteria strains.</title>
        <authorList>
            <person name="Klenk H.-P."/>
        </authorList>
    </citation>
    <scope>NUCLEOTIDE SEQUENCE [LARGE SCALE GENOMIC DNA]</scope>
    <source>
        <strain evidence="7 10">DSM 44780</strain>
        <strain evidence="8 9">DSM 44781</strain>
    </source>
</reference>
<dbReference type="GO" id="GO:0006352">
    <property type="term" value="P:DNA-templated transcription initiation"/>
    <property type="evidence" value="ECO:0007669"/>
    <property type="project" value="InterPro"/>
</dbReference>